<dbReference type="GO" id="GO:1900753">
    <property type="term" value="P:doxorubicin transport"/>
    <property type="evidence" value="ECO:0007669"/>
    <property type="project" value="InterPro"/>
</dbReference>
<dbReference type="PANTHER" id="PTHR42711:SF19">
    <property type="entry name" value="DOXORUBICIN RESISTANCE ATP-BINDING PROTEIN DRRA"/>
    <property type="match status" value="1"/>
</dbReference>
<keyword evidence="3" id="KW-1003">Cell membrane</keyword>
<evidence type="ECO:0000256" key="2">
    <source>
        <dbReference type="ARBA" id="ARBA00022448"/>
    </source>
</evidence>
<evidence type="ECO:0000256" key="5">
    <source>
        <dbReference type="ARBA" id="ARBA00022840"/>
    </source>
</evidence>
<protein>
    <submittedName>
        <fullName evidence="11">Daunorubicin/doxorubicin resistance ABC transporter ATP-binding protein DrrA</fullName>
    </submittedName>
</protein>
<comment type="similarity">
    <text evidence="9">Belongs to the ABC transporter superfamily. Drug exporter-1 (DrugE1) (TC 3.A.1.105) family.</text>
</comment>
<dbReference type="GO" id="GO:0043215">
    <property type="term" value="P:daunorubicin transport"/>
    <property type="evidence" value="ECO:0007669"/>
    <property type="project" value="InterPro"/>
</dbReference>
<dbReference type="NCBIfam" id="TIGR01188">
    <property type="entry name" value="drrA"/>
    <property type="match status" value="1"/>
</dbReference>
<dbReference type="Pfam" id="PF00005">
    <property type="entry name" value="ABC_tran"/>
    <property type="match status" value="1"/>
</dbReference>
<keyword evidence="8" id="KW-0046">Antibiotic resistance</keyword>
<dbReference type="OrthoDB" id="9804819at2"/>
<evidence type="ECO:0000256" key="4">
    <source>
        <dbReference type="ARBA" id="ARBA00022741"/>
    </source>
</evidence>
<dbReference type="InterPro" id="IPR005894">
    <property type="entry name" value="DrrA"/>
</dbReference>
<dbReference type="InterPro" id="IPR027417">
    <property type="entry name" value="P-loop_NTPase"/>
</dbReference>
<dbReference type="InterPro" id="IPR017871">
    <property type="entry name" value="ABC_transporter-like_CS"/>
</dbReference>
<feature type="domain" description="ABC transporter" evidence="10">
    <location>
        <begin position="6"/>
        <end position="236"/>
    </location>
</feature>
<keyword evidence="2" id="KW-0813">Transport</keyword>
<dbReference type="AlphaFoldDB" id="A0A3N9Y3I0"/>
<evidence type="ECO:0000256" key="9">
    <source>
        <dbReference type="ARBA" id="ARBA00049985"/>
    </source>
</evidence>
<dbReference type="PROSITE" id="PS00211">
    <property type="entry name" value="ABC_TRANSPORTER_1"/>
    <property type="match status" value="1"/>
</dbReference>
<dbReference type="FunFam" id="3.40.50.300:FF:000589">
    <property type="entry name" value="ABC transporter, ATP-binding subunit"/>
    <property type="match status" value="1"/>
</dbReference>
<dbReference type="SUPFAM" id="SSF52540">
    <property type="entry name" value="P-loop containing nucleoside triphosphate hydrolases"/>
    <property type="match status" value="1"/>
</dbReference>
<accession>A0A3N9Y3I0</accession>
<evidence type="ECO:0000313" key="12">
    <source>
        <dbReference type="Proteomes" id="UP000278981"/>
    </source>
</evidence>
<evidence type="ECO:0000259" key="10">
    <source>
        <dbReference type="PROSITE" id="PS50893"/>
    </source>
</evidence>
<dbReference type="GO" id="GO:0046677">
    <property type="term" value="P:response to antibiotic"/>
    <property type="evidence" value="ECO:0007669"/>
    <property type="project" value="UniProtKB-KW"/>
</dbReference>
<evidence type="ECO:0000256" key="8">
    <source>
        <dbReference type="ARBA" id="ARBA00023251"/>
    </source>
</evidence>
<evidence type="ECO:0000256" key="3">
    <source>
        <dbReference type="ARBA" id="ARBA00022475"/>
    </source>
</evidence>
<proteinExistence type="inferred from homology"/>
<keyword evidence="4" id="KW-0547">Nucleotide-binding</keyword>
<dbReference type="PROSITE" id="PS50893">
    <property type="entry name" value="ABC_TRANSPORTER_2"/>
    <property type="match status" value="1"/>
</dbReference>
<evidence type="ECO:0000256" key="6">
    <source>
        <dbReference type="ARBA" id="ARBA00022967"/>
    </source>
</evidence>
<evidence type="ECO:0000313" key="11">
    <source>
        <dbReference type="EMBL" id="RQX19504.1"/>
    </source>
</evidence>
<dbReference type="InterPro" id="IPR003593">
    <property type="entry name" value="AAA+_ATPase"/>
</dbReference>
<evidence type="ECO:0000256" key="1">
    <source>
        <dbReference type="ARBA" id="ARBA00004413"/>
    </source>
</evidence>
<dbReference type="GO" id="GO:0016887">
    <property type="term" value="F:ATP hydrolysis activity"/>
    <property type="evidence" value="ECO:0007669"/>
    <property type="project" value="InterPro"/>
</dbReference>
<organism evidence="11 12">
    <name type="scientific">Micromonospora ureilytica</name>
    <dbReference type="NCBI Taxonomy" id="709868"/>
    <lineage>
        <taxon>Bacteria</taxon>
        <taxon>Bacillati</taxon>
        <taxon>Actinomycetota</taxon>
        <taxon>Actinomycetes</taxon>
        <taxon>Micromonosporales</taxon>
        <taxon>Micromonosporaceae</taxon>
        <taxon>Micromonospora</taxon>
    </lineage>
</organism>
<name>A0A3N9Y3I0_9ACTN</name>
<dbReference type="GO" id="GO:0005524">
    <property type="term" value="F:ATP binding"/>
    <property type="evidence" value="ECO:0007669"/>
    <property type="project" value="UniProtKB-KW"/>
</dbReference>
<comment type="subcellular location">
    <subcellularLocation>
        <location evidence="1">Cell membrane</location>
        <topology evidence="1">Peripheral membrane protein</topology>
        <orientation evidence="1">Cytoplasmic side</orientation>
    </subcellularLocation>
</comment>
<dbReference type="Gene3D" id="3.40.50.300">
    <property type="entry name" value="P-loop containing nucleotide triphosphate hydrolases"/>
    <property type="match status" value="1"/>
</dbReference>
<dbReference type="EMBL" id="QDGB01000153">
    <property type="protein sequence ID" value="RQX19504.1"/>
    <property type="molecule type" value="Genomic_DNA"/>
</dbReference>
<sequence>MTTFEVVAEGLGKRYGPTRALDTFDLTVPPGTVHGLLGPNGAGKTTAVRILTTLLRFDTGRATVAGYDVLRRPDEVRARIGLTGQYAAVDEILSGRQNLELFGRLFRLGRREARRRAGELLERFGLDEAAGRSAGEYSGGMRRRLDLAASLIRTPRVLFLDEPTTGLDPRSRNQVWDLVRGLVADGTTVLLTTQYLEEADQLADRISVIDAGRVVAEGSPDQLKSMTGGDRVEVVVRDAAELGRAARLVARICGAEPELDPEVRRLSVPVVDRVAGLVDVVRALDDAGIAVEDIGLRRATLDEAFLHLTGHRPDEAREPVAAGRKADVA</sequence>
<dbReference type="InterPro" id="IPR050763">
    <property type="entry name" value="ABC_transporter_ATP-binding"/>
</dbReference>
<reference evidence="11 12" key="1">
    <citation type="submission" date="2018-04" db="EMBL/GenBank/DDBJ databases">
        <title>Micromonosporas from Atacama Desert.</title>
        <authorList>
            <person name="Carro L."/>
            <person name="Klenk H.-P."/>
            <person name="Goodfellow M."/>
        </authorList>
    </citation>
    <scope>NUCLEOTIDE SEQUENCE [LARGE SCALE GENOMIC DNA]</scope>
    <source>
        <strain evidence="11 12">LB19</strain>
    </source>
</reference>
<gene>
    <name evidence="11" type="ORF">DDE19_03950</name>
</gene>
<comment type="caution">
    <text evidence="11">The sequence shown here is derived from an EMBL/GenBank/DDBJ whole genome shotgun (WGS) entry which is preliminary data.</text>
</comment>
<dbReference type="SMART" id="SM00382">
    <property type="entry name" value="AAA"/>
    <property type="match status" value="1"/>
</dbReference>
<keyword evidence="6" id="KW-1278">Translocase</keyword>
<dbReference type="Proteomes" id="UP000278981">
    <property type="component" value="Unassembled WGS sequence"/>
</dbReference>
<keyword evidence="5 11" id="KW-0067">ATP-binding</keyword>
<dbReference type="PANTHER" id="PTHR42711">
    <property type="entry name" value="ABC TRANSPORTER ATP-BINDING PROTEIN"/>
    <property type="match status" value="1"/>
</dbReference>
<dbReference type="RefSeq" id="WP_124816289.1">
    <property type="nucleotide sequence ID" value="NZ_QDGB01000153.1"/>
</dbReference>
<evidence type="ECO:0000256" key="7">
    <source>
        <dbReference type="ARBA" id="ARBA00023136"/>
    </source>
</evidence>
<keyword evidence="7" id="KW-0472">Membrane</keyword>
<dbReference type="InterPro" id="IPR003439">
    <property type="entry name" value="ABC_transporter-like_ATP-bd"/>
</dbReference>
<dbReference type="GO" id="GO:0005886">
    <property type="term" value="C:plasma membrane"/>
    <property type="evidence" value="ECO:0007669"/>
    <property type="project" value="UniProtKB-SubCell"/>
</dbReference>